<protein>
    <submittedName>
        <fullName evidence="2">Uncharacterized protein</fullName>
    </submittedName>
</protein>
<comment type="caution">
    <text evidence="2">The sequence shown here is derived from an EMBL/GenBank/DDBJ whole genome shotgun (WGS) entry which is preliminary data.</text>
</comment>
<keyword evidence="1" id="KW-0472">Membrane</keyword>
<name>A0AAD9I1I5_9PEZI</name>
<dbReference type="GO" id="GO:0006515">
    <property type="term" value="P:protein quality control for misfolded or incompletely synthesized proteins"/>
    <property type="evidence" value="ECO:0007669"/>
    <property type="project" value="TreeGrafter"/>
</dbReference>
<proteinExistence type="predicted"/>
<feature type="transmembrane region" description="Helical" evidence="1">
    <location>
        <begin position="34"/>
        <end position="60"/>
    </location>
</feature>
<dbReference type="GO" id="GO:0051787">
    <property type="term" value="F:misfolded protein binding"/>
    <property type="evidence" value="ECO:0007669"/>
    <property type="project" value="TreeGrafter"/>
</dbReference>
<dbReference type="AlphaFoldDB" id="A0AAD9I1I5"/>
<dbReference type="CDD" id="cd24145">
    <property type="entry name" value="Mgr3-like"/>
    <property type="match status" value="1"/>
</dbReference>
<evidence type="ECO:0000313" key="3">
    <source>
        <dbReference type="Proteomes" id="UP001217918"/>
    </source>
</evidence>
<dbReference type="EMBL" id="JAQQPM010000003">
    <property type="protein sequence ID" value="KAK2069518.1"/>
    <property type="molecule type" value="Genomic_DNA"/>
</dbReference>
<dbReference type="SUPFAM" id="SSF48452">
    <property type="entry name" value="TPR-like"/>
    <property type="match status" value="1"/>
</dbReference>
<keyword evidence="3" id="KW-1185">Reference proteome</keyword>
<dbReference type="GO" id="GO:0031942">
    <property type="term" value="C:i-AAA complex"/>
    <property type="evidence" value="ECO:0007669"/>
    <property type="project" value="TreeGrafter"/>
</dbReference>
<reference evidence="2" key="1">
    <citation type="journal article" date="2023" name="Mol. Plant Microbe Interact.">
        <title>Elucidating the Obligate Nature and Biological Capacity of an Invasive Fungal Corn Pathogen.</title>
        <authorList>
            <person name="MacCready J.S."/>
            <person name="Roggenkamp E.M."/>
            <person name="Gdanetz K."/>
            <person name="Chilvers M.I."/>
        </authorList>
    </citation>
    <scope>NUCLEOTIDE SEQUENCE</scope>
    <source>
        <strain evidence="2">PM02</strain>
    </source>
</reference>
<gene>
    <name evidence="2" type="ORF">P8C59_004093</name>
</gene>
<dbReference type="InterPro" id="IPR011990">
    <property type="entry name" value="TPR-like_helical_dom_sf"/>
</dbReference>
<evidence type="ECO:0000313" key="2">
    <source>
        <dbReference type="EMBL" id="KAK2069518.1"/>
    </source>
</evidence>
<accession>A0AAD9I1I5</accession>
<dbReference type="PANTHER" id="PTHR28142:SF1">
    <property type="entry name" value="MITOCHONDRIAL INNER MEMBRANE I-AAA PROTEASE SUPERCOMPLEX SUBUNIT MGR3-RELATED"/>
    <property type="match status" value="1"/>
</dbReference>
<dbReference type="Proteomes" id="UP001217918">
    <property type="component" value="Unassembled WGS sequence"/>
</dbReference>
<keyword evidence="1" id="KW-1133">Transmembrane helix</keyword>
<dbReference type="PANTHER" id="PTHR28142">
    <property type="entry name" value="MITOCHONDRIAL INNER MEMBRANE I-AAA PROTEASE SUPERCOMPLEX SUBUNIT MGR3-RELATED"/>
    <property type="match status" value="1"/>
</dbReference>
<dbReference type="Gene3D" id="1.25.40.10">
    <property type="entry name" value="Tetratricopeptide repeat domain"/>
    <property type="match status" value="1"/>
</dbReference>
<dbReference type="InterPro" id="IPR040201">
    <property type="entry name" value="Mrg3-like"/>
</dbReference>
<evidence type="ECO:0000256" key="1">
    <source>
        <dbReference type="SAM" id="Phobius"/>
    </source>
</evidence>
<keyword evidence="1" id="KW-0812">Transmembrane</keyword>
<sequence length="435" mass="48018">MGYVLRKLLSFKTLGLAHRSRNLRGAWQQNPGELITALILLAGSAGVAGFTAWTCFTYFWHEQFTRYPPPIAKALRRALYFTNYSPDPEMALKNYKRALQLCDEFHLDPFSDDVMGIKIQMAAWLEKIGNYDNATHVLEALLEDCRRWVDTAEKSFNEGTIPPALMPPPPPPVSTVGEGAELEKREVAQRPEESSETLWGKRSRILGKAVGISVKLGDLYASKYMLKIDLAHQHLKWAVETALGELQRRTSEGAKPGEGPWMSSEAIGATLESLGHNYEAKSQFHLAVPLFFQAMRLSQDQCHTAVLMNNIAACFAQHPVLAAADTPLNAFLDEPLAPAAATPQETRRAYLTAAKRWARNARQHATEPRSSQRTRECDEACAAALCTLADIARIAGEEAEARRLFEEAAATSRQVDYAPGVKQAATGLRALAGEA</sequence>
<organism evidence="2 3">
    <name type="scientific">Phyllachora maydis</name>
    <dbReference type="NCBI Taxonomy" id="1825666"/>
    <lineage>
        <taxon>Eukaryota</taxon>
        <taxon>Fungi</taxon>
        <taxon>Dikarya</taxon>
        <taxon>Ascomycota</taxon>
        <taxon>Pezizomycotina</taxon>
        <taxon>Sordariomycetes</taxon>
        <taxon>Sordariomycetidae</taxon>
        <taxon>Phyllachorales</taxon>
        <taxon>Phyllachoraceae</taxon>
        <taxon>Phyllachora</taxon>
    </lineage>
</organism>